<keyword evidence="2" id="KW-1185">Reference proteome</keyword>
<evidence type="ECO:0008006" key="3">
    <source>
        <dbReference type="Google" id="ProtNLM"/>
    </source>
</evidence>
<dbReference type="EMBL" id="FOZZ01000006">
    <property type="protein sequence ID" value="SFS88854.1"/>
    <property type="molecule type" value="Genomic_DNA"/>
</dbReference>
<organism evidence="1 2">
    <name type="scientific">Sphingobacterium wenxiniae</name>
    <dbReference type="NCBI Taxonomy" id="683125"/>
    <lineage>
        <taxon>Bacteria</taxon>
        <taxon>Pseudomonadati</taxon>
        <taxon>Bacteroidota</taxon>
        <taxon>Sphingobacteriia</taxon>
        <taxon>Sphingobacteriales</taxon>
        <taxon>Sphingobacteriaceae</taxon>
        <taxon>Sphingobacterium</taxon>
    </lineage>
</organism>
<dbReference type="Proteomes" id="UP000198785">
    <property type="component" value="Unassembled WGS sequence"/>
</dbReference>
<name>A0A1I6TI37_9SPHI</name>
<sequence length="290" mass="33750">MKNEHLNFTFFSANIHRFAPHIGWDKHEELYKQFKAFHTVADKWETKVNIKTSGDLKKAGILTVFHLGNHEILPVALARYGLDFDILLSRDVYKRFAAVLQRHQAYFQRQGKSVNFLFAEENGVIFQLKKSILENRHILIFADGNLGSGDHRAKMLPVSFMNGKLWVKSGIAFLSYLLQIPVYVLLDDMRKEELVIDIQSPIEIHAEEKGEIFIQRCMQEIYDRLATRLEQRLFHWACWASLHTNGMFKEESQPAEVEAGAQLVCLEVGNETYLFDKSSYRSFRIERQIP</sequence>
<dbReference type="RefSeq" id="WP_093365674.1">
    <property type="nucleotide sequence ID" value="NZ_FOZZ01000006.1"/>
</dbReference>
<evidence type="ECO:0000313" key="2">
    <source>
        <dbReference type="Proteomes" id="UP000198785"/>
    </source>
</evidence>
<dbReference type="OrthoDB" id="1373292at2"/>
<evidence type="ECO:0000313" key="1">
    <source>
        <dbReference type="EMBL" id="SFS88854.1"/>
    </source>
</evidence>
<gene>
    <name evidence="1" type="ORF">SAMN05660206_106163</name>
</gene>
<dbReference type="AlphaFoldDB" id="A0A1I6TI37"/>
<accession>A0A1I6TI37</accession>
<dbReference type="STRING" id="683125.SAMN05660206_106163"/>
<reference evidence="1 2" key="1">
    <citation type="submission" date="2016-10" db="EMBL/GenBank/DDBJ databases">
        <authorList>
            <person name="de Groot N.N."/>
        </authorList>
    </citation>
    <scope>NUCLEOTIDE SEQUENCE [LARGE SCALE GENOMIC DNA]</scope>
    <source>
        <strain evidence="1 2">DSM 22789</strain>
    </source>
</reference>
<protein>
    <recommendedName>
        <fullName evidence="3">Lauroyl/myristoyl acyltransferase</fullName>
    </recommendedName>
</protein>
<proteinExistence type="predicted"/>